<evidence type="ECO:0000313" key="3">
    <source>
        <dbReference type="Proteomes" id="UP000515292"/>
    </source>
</evidence>
<dbReference type="AlphaFoldDB" id="A0A7G5IGG4"/>
<feature type="compositionally biased region" description="Polar residues" evidence="1">
    <location>
        <begin position="52"/>
        <end position="62"/>
    </location>
</feature>
<proteinExistence type="predicted"/>
<dbReference type="RefSeq" id="WP_182295374.1">
    <property type="nucleotide sequence ID" value="NZ_CP059851.1"/>
</dbReference>
<keyword evidence="3" id="KW-1185">Reference proteome</keyword>
<evidence type="ECO:0000313" key="2">
    <source>
        <dbReference type="EMBL" id="QMW22456.1"/>
    </source>
</evidence>
<protein>
    <submittedName>
        <fullName evidence="2">Uncharacterized protein</fullName>
    </submittedName>
</protein>
<dbReference type="EMBL" id="CP059851">
    <property type="protein sequence ID" value="QMW22456.1"/>
    <property type="molecule type" value="Genomic_DNA"/>
</dbReference>
<gene>
    <name evidence="2" type="ORF">H3309_14100</name>
</gene>
<evidence type="ECO:0000256" key="1">
    <source>
        <dbReference type="SAM" id="MobiDB-lite"/>
    </source>
</evidence>
<accession>A0A7G5IGG4</accession>
<dbReference type="KEGG" id="sand:H3309_14100"/>
<name>A0A7G5IGG4_9SPHN</name>
<dbReference type="Proteomes" id="UP000515292">
    <property type="component" value="Chromosome"/>
</dbReference>
<organism evidence="2 3">
    <name type="scientific">Sandaracinobacteroides saxicola</name>
    <dbReference type="NCBI Taxonomy" id="2759707"/>
    <lineage>
        <taxon>Bacteria</taxon>
        <taxon>Pseudomonadati</taxon>
        <taxon>Pseudomonadota</taxon>
        <taxon>Alphaproteobacteria</taxon>
        <taxon>Sphingomonadales</taxon>
        <taxon>Sphingosinicellaceae</taxon>
        <taxon>Sandaracinobacteroides</taxon>
    </lineage>
</organism>
<reference evidence="2 3" key="1">
    <citation type="submission" date="2020-07" db="EMBL/GenBank/DDBJ databases">
        <title>Complete genome sequence for Sandaracinobacter sp. M6.</title>
        <authorList>
            <person name="Tang Y."/>
            <person name="Liu Q."/>
            <person name="Guo Z."/>
            <person name="Lei P."/>
            <person name="Huang B."/>
        </authorList>
    </citation>
    <scope>NUCLEOTIDE SEQUENCE [LARGE SCALE GENOMIC DNA]</scope>
    <source>
        <strain evidence="2 3">M6</strain>
    </source>
</reference>
<feature type="region of interest" description="Disordered" evidence="1">
    <location>
        <begin position="52"/>
        <end position="71"/>
    </location>
</feature>
<sequence length="71" mass="7877">MIRFLTIKTHKLFCFLTTTLNQYTAAGPAVFLYDAHSNLRSDGSTTMVKTQENRLESASGTHTAALARSRL</sequence>